<proteinExistence type="predicted"/>
<gene>
    <name evidence="1" type="ORF">E0946_05480</name>
</gene>
<evidence type="ECO:0000313" key="1">
    <source>
        <dbReference type="EMBL" id="TDF72720.1"/>
    </source>
</evidence>
<keyword evidence="2" id="KW-1185">Reference proteome</keyword>
<evidence type="ECO:0000313" key="2">
    <source>
        <dbReference type="Proteomes" id="UP000294588"/>
    </source>
</evidence>
<sequence>MPVKKIIVLLIILLPALIGAEILIPMDFTQSNHLKAYGVAFEALKEQYVVKWFLNYRGGSFLMPESESLAALCNIRGVRFELVSSAQVAAIMQEIQESNMEMVVLEKEPKIAVYIPPNALPWDDAVTLALDYAEIDYDRVWDDEVLAGKLSDYDWLHLHHEDFTGQYGKFYGAYRNTAWYQNDVRVNEAMAAKHGYAKVWQLKHAVAEKIREFVMNGGFLFAMCAATDTLDIALAAHNVDIVDALIDGDGIDPHYQEKLDYSRCFAFENFKLKTNPFEYEFSDIDASDYSRLRGPEADYFQLFDFSAKYDPVPTMLTQCHTNIIPGFLGQTTSFFKDKVKKSVIILAEVPGQNEVKYIHGNFGKGTFTFYGGHDPEDYEHKIGDPPTILDLYKNSPGYRLILNNILFPAAEKKQLKT</sequence>
<dbReference type="EMBL" id="SMOG01000018">
    <property type="protein sequence ID" value="TDF72720.1"/>
    <property type="molecule type" value="Genomic_DNA"/>
</dbReference>
<dbReference type="Proteomes" id="UP000294588">
    <property type="component" value="Unassembled WGS sequence"/>
</dbReference>
<protein>
    <submittedName>
        <fullName evidence="1">Asparagine synthetase B</fullName>
    </submittedName>
</protein>
<accession>A0AC61QIE2</accession>
<reference evidence="1" key="1">
    <citation type="submission" date="2019-03" db="EMBL/GenBank/DDBJ databases">
        <title>Candidatus Syntrophosphaera thermopropionivorans: a novel player in syntrophic propionate oxidation during anaerobic digestion.</title>
        <authorList>
            <person name="Dyksma S."/>
        </authorList>
    </citation>
    <scope>NUCLEOTIDE SEQUENCE</scope>
    <source>
        <strain evidence="1">W5</strain>
    </source>
</reference>
<name>A0AC61QIE2_9BACT</name>
<organism evidence="1 2">
    <name type="scientific">Candidatus Syntrophosphaera thermopropionivorans</name>
    <dbReference type="NCBI Taxonomy" id="2593015"/>
    <lineage>
        <taxon>Bacteria</taxon>
        <taxon>Pseudomonadati</taxon>
        <taxon>Candidatus Cloacimonadota</taxon>
        <taxon>Candidatus Cloacimonadia</taxon>
        <taxon>Candidatus Cloacimonadales</taxon>
        <taxon>Candidatus Cloacimonadaceae</taxon>
        <taxon>Candidatus Syntrophosphaera</taxon>
    </lineage>
</organism>
<comment type="caution">
    <text evidence="1">The sequence shown here is derived from an EMBL/GenBank/DDBJ whole genome shotgun (WGS) entry which is preliminary data.</text>
</comment>